<accession>A0A806FY78</accession>
<sequence>MHSIFSDSCISYNTRAALADSSISSSPHSKLASSACVWGMAYAIFRRVKCEGPTL</sequence>
<reference evidence="1 2" key="1">
    <citation type="journal article" date="2011" name="J. Bacteriol.">
        <title>Genome Sequence of the Probiotic Strain Bifidobacterium animalis subsp. lactis CNCM I-2494.</title>
        <authorList>
            <person name="Chervaux C."/>
            <person name="Grimaldi C."/>
            <person name="Bolotin A."/>
            <person name="Quinquis B."/>
            <person name="Legrain-Raspaud S."/>
            <person name="van Hylckama Vlieg J.E."/>
            <person name="Denariaz G."/>
            <person name="Smokvina T."/>
        </authorList>
    </citation>
    <scope>NUCLEOTIDE SEQUENCE [LARGE SCALE GENOMIC DNA]</scope>
    <source>
        <strain evidence="1 2">CNCM I-2494</strain>
    </source>
</reference>
<evidence type="ECO:0000313" key="1">
    <source>
        <dbReference type="EMBL" id="AEK30400.1"/>
    </source>
</evidence>
<dbReference type="KEGG" id="bnm:BALAC2494_01910"/>
<dbReference type="Proteomes" id="UP000008394">
    <property type="component" value="Chromosome"/>
</dbReference>
<protein>
    <submittedName>
        <fullName evidence="1">Uncharacterized protein</fullName>
    </submittedName>
</protein>
<gene>
    <name evidence="1" type="ORF">BALAC2494_01910</name>
</gene>
<dbReference type="AlphaFoldDB" id="A0A806FY78"/>
<name>A0A806FY78_BIFAN</name>
<proteinExistence type="predicted"/>
<dbReference type="EMBL" id="CP002915">
    <property type="protein sequence ID" value="AEK30400.1"/>
    <property type="molecule type" value="Genomic_DNA"/>
</dbReference>
<evidence type="ECO:0000313" key="2">
    <source>
        <dbReference type="Proteomes" id="UP000008394"/>
    </source>
</evidence>
<organism evidence="1 2">
    <name type="scientific">Bifidobacterium animalis subsp. lactis CNCM I-2494</name>
    <dbReference type="NCBI Taxonomy" id="1042403"/>
    <lineage>
        <taxon>Bacteria</taxon>
        <taxon>Bacillati</taxon>
        <taxon>Actinomycetota</taxon>
        <taxon>Actinomycetes</taxon>
        <taxon>Bifidobacteriales</taxon>
        <taxon>Bifidobacteriaceae</taxon>
        <taxon>Bifidobacterium</taxon>
    </lineage>
</organism>